<dbReference type="GO" id="GO:0016020">
    <property type="term" value="C:membrane"/>
    <property type="evidence" value="ECO:0007669"/>
    <property type="project" value="UniProtKB-SubCell"/>
</dbReference>
<feature type="region of interest" description="Disordered" evidence="8">
    <location>
        <begin position="221"/>
        <end position="247"/>
    </location>
</feature>
<dbReference type="SMART" id="SM01328">
    <property type="entry name" value="zf-3CxxC"/>
    <property type="match status" value="1"/>
</dbReference>
<dbReference type="PANTHER" id="PTHR14402:SF9">
    <property type="entry name" value="RECEPTOR-TRANSPORTING PROTEIN 3"/>
    <property type="match status" value="1"/>
</dbReference>
<keyword evidence="2 9" id="KW-0812">Transmembrane</keyword>
<dbReference type="GO" id="GO:0008270">
    <property type="term" value="F:zinc ion binding"/>
    <property type="evidence" value="ECO:0007669"/>
    <property type="project" value="UniProtKB-KW"/>
</dbReference>
<keyword evidence="4" id="KW-0863">Zinc-finger</keyword>
<feature type="domain" description="3CxxC-type" evidence="10">
    <location>
        <begin position="52"/>
        <end position="164"/>
    </location>
</feature>
<evidence type="ECO:0000313" key="11">
    <source>
        <dbReference type="EMBL" id="KAK1332761.1"/>
    </source>
</evidence>
<keyword evidence="5" id="KW-0862">Zinc</keyword>
<protein>
    <recommendedName>
        <fullName evidence="10">3CxxC-type domain-containing protein</fullName>
    </recommendedName>
</protein>
<dbReference type="Pfam" id="PF13695">
    <property type="entry name" value="Zn_ribbon_3CxxC"/>
    <property type="match status" value="1"/>
</dbReference>
<sequence length="389" mass="43699">MPAVEGQDVKVWQKVFQELIHQVRPWHQWTLTLDNSLIPNTLQPGWAQYQQQVFARFTCSWCSRNWASAHVQVLCHMHWNKRESTGQVKMRIFAQRCRKCSEPPFEVPEFTEENVSRILNNLVFRILKKCYGEGFKSMEKIPTIKDISLKGPHDTDNCEACLQGFCAQCELDLAKPPPMSPSLPTISTSTFGVPIYKPSLTRNSTIVDAVTGDTGVKKGGVMHNPQFPEPPPAKSPKASTNYREESIVRSSTIVDAATGDTRVKKGGVMHNPWFPEPPPAKSPRANTNYREKSIVRSSTIVDAATGDTRVKKGGVMHNPWYPEHPPAKSPRANTNYREESIVEVSSPREDLGYHSTQNRMRCNFGICCCSIILILIIVVVVVVIVKITT</sequence>
<keyword evidence="3" id="KW-0479">Metal-binding</keyword>
<evidence type="ECO:0000259" key="10">
    <source>
        <dbReference type="SMART" id="SM01328"/>
    </source>
</evidence>
<feature type="region of interest" description="Disordered" evidence="8">
    <location>
        <begin position="311"/>
        <end position="334"/>
    </location>
</feature>
<keyword evidence="7 9" id="KW-0472">Membrane</keyword>
<proteinExistence type="predicted"/>
<evidence type="ECO:0000256" key="7">
    <source>
        <dbReference type="ARBA" id="ARBA00023136"/>
    </source>
</evidence>
<evidence type="ECO:0000256" key="8">
    <source>
        <dbReference type="SAM" id="MobiDB-lite"/>
    </source>
</evidence>
<dbReference type="InterPro" id="IPR026096">
    <property type="entry name" value="R-trans_p"/>
</dbReference>
<evidence type="ECO:0000256" key="3">
    <source>
        <dbReference type="ARBA" id="ARBA00022723"/>
    </source>
</evidence>
<reference evidence="11" key="1">
    <citation type="submission" date="2023-06" db="EMBL/GenBank/DDBJ databases">
        <title>Reference genome for the Northern bat (Eptesicus nilssonii), a most northern bat species.</title>
        <authorList>
            <person name="Laine V.N."/>
            <person name="Pulliainen A.T."/>
            <person name="Lilley T.M."/>
        </authorList>
    </citation>
    <scope>NUCLEOTIDE SEQUENCE</scope>
    <source>
        <strain evidence="11">BLF_Eptnil</strain>
        <tissue evidence="11">Kidney</tissue>
    </source>
</reference>
<dbReference type="InterPro" id="IPR027377">
    <property type="entry name" value="ZAR1/RTP1-5-like_Znf-3CxxC"/>
</dbReference>
<dbReference type="EMBL" id="JAULJE010000018">
    <property type="protein sequence ID" value="KAK1332761.1"/>
    <property type="molecule type" value="Genomic_DNA"/>
</dbReference>
<accession>A0AA40LGJ8</accession>
<evidence type="ECO:0000256" key="9">
    <source>
        <dbReference type="SAM" id="Phobius"/>
    </source>
</evidence>
<dbReference type="PANTHER" id="PTHR14402">
    <property type="entry name" value="RECEPTOR TRANSPORTING PROTEIN"/>
    <property type="match status" value="1"/>
</dbReference>
<dbReference type="GO" id="GO:0031849">
    <property type="term" value="F:olfactory receptor binding"/>
    <property type="evidence" value="ECO:0007669"/>
    <property type="project" value="TreeGrafter"/>
</dbReference>
<keyword evidence="6 9" id="KW-1133">Transmembrane helix</keyword>
<evidence type="ECO:0000256" key="5">
    <source>
        <dbReference type="ARBA" id="ARBA00022833"/>
    </source>
</evidence>
<dbReference type="GO" id="GO:0006612">
    <property type="term" value="P:protein targeting to membrane"/>
    <property type="evidence" value="ECO:0007669"/>
    <property type="project" value="TreeGrafter"/>
</dbReference>
<gene>
    <name evidence="11" type="ORF">QTO34_007444</name>
</gene>
<dbReference type="GO" id="GO:0001580">
    <property type="term" value="P:detection of chemical stimulus involved in sensory perception of bitter taste"/>
    <property type="evidence" value="ECO:0007669"/>
    <property type="project" value="TreeGrafter"/>
</dbReference>
<dbReference type="AlphaFoldDB" id="A0AA40LGJ8"/>
<comment type="caution">
    <text evidence="11">The sequence shown here is derived from an EMBL/GenBank/DDBJ whole genome shotgun (WGS) entry which is preliminary data.</text>
</comment>
<name>A0AA40LGJ8_CNENI</name>
<feature type="region of interest" description="Disordered" evidence="8">
    <location>
        <begin position="266"/>
        <end position="286"/>
    </location>
</feature>
<feature type="transmembrane region" description="Helical" evidence="9">
    <location>
        <begin position="363"/>
        <end position="385"/>
    </location>
</feature>
<evidence type="ECO:0000256" key="1">
    <source>
        <dbReference type="ARBA" id="ARBA00004167"/>
    </source>
</evidence>
<evidence type="ECO:0000256" key="2">
    <source>
        <dbReference type="ARBA" id="ARBA00022692"/>
    </source>
</evidence>
<evidence type="ECO:0000256" key="4">
    <source>
        <dbReference type="ARBA" id="ARBA00022771"/>
    </source>
</evidence>
<evidence type="ECO:0000313" key="12">
    <source>
        <dbReference type="Proteomes" id="UP001177744"/>
    </source>
</evidence>
<keyword evidence="12" id="KW-1185">Reference proteome</keyword>
<organism evidence="11 12">
    <name type="scientific">Cnephaeus nilssonii</name>
    <name type="common">Northern bat</name>
    <name type="synonym">Eptesicus nilssonii</name>
    <dbReference type="NCBI Taxonomy" id="3371016"/>
    <lineage>
        <taxon>Eukaryota</taxon>
        <taxon>Metazoa</taxon>
        <taxon>Chordata</taxon>
        <taxon>Craniata</taxon>
        <taxon>Vertebrata</taxon>
        <taxon>Euteleostomi</taxon>
        <taxon>Mammalia</taxon>
        <taxon>Eutheria</taxon>
        <taxon>Laurasiatheria</taxon>
        <taxon>Chiroptera</taxon>
        <taxon>Yangochiroptera</taxon>
        <taxon>Vespertilionidae</taxon>
        <taxon>Cnephaeus</taxon>
    </lineage>
</organism>
<dbReference type="GO" id="GO:0005737">
    <property type="term" value="C:cytoplasm"/>
    <property type="evidence" value="ECO:0007669"/>
    <property type="project" value="TreeGrafter"/>
</dbReference>
<dbReference type="GO" id="GO:0051205">
    <property type="term" value="P:protein insertion into membrane"/>
    <property type="evidence" value="ECO:0007669"/>
    <property type="project" value="TreeGrafter"/>
</dbReference>
<evidence type="ECO:0000256" key="6">
    <source>
        <dbReference type="ARBA" id="ARBA00022989"/>
    </source>
</evidence>
<dbReference type="Proteomes" id="UP001177744">
    <property type="component" value="Unassembled WGS sequence"/>
</dbReference>
<comment type="subcellular location">
    <subcellularLocation>
        <location evidence="1">Membrane</location>
        <topology evidence="1">Single-pass membrane protein</topology>
    </subcellularLocation>
</comment>